<accession>A0A6A7MUH4</accession>
<evidence type="ECO:0000313" key="3">
    <source>
        <dbReference type="Proteomes" id="UP000440498"/>
    </source>
</evidence>
<sequence length="85" mass="9331">MAEHVYLLTICLPLLAIVIIAAMRHFSAIQQAKLRFAHEEAYRVIAEKAVAAHTEAAASLASMDATLSELKSRVTAIEKILKEVE</sequence>
<protein>
    <submittedName>
        <fullName evidence="2">Uncharacterized protein</fullName>
    </submittedName>
</protein>
<feature type="transmembrane region" description="Helical" evidence="1">
    <location>
        <begin position="6"/>
        <end position="26"/>
    </location>
</feature>
<evidence type="ECO:0000313" key="2">
    <source>
        <dbReference type="EMBL" id="MQA36583.1"/>
    </source>
</evidence>
<gene>
    <name evidence="2" type="ORF">GEV02_00355</name>
</gene>
<dbReference type="EMBL" id="WHUG01000001">
    <property type="protein sequence ID" value="MQA36583.1"/>
    <property type="molecule type" value="Genomic_DNA"/>
</dbReference>
<name>A0A6A7MUH4_9BURK</name>
<keyword evidence="1" id="KW-0812">Transmembrane</keyword>
<dbReference type="AlphaFoldDB" id="A0A6A7MUH4"/>
<dbReference type="Proteomes" id="UP000440498">
    <property type="component" value="Unassembled WGS sequence"/>
</dbReference>
<proteinExistence type="predicted"/>
<organism evidence="2 3">
    <name type="scientific">Rugamonas aquatica</name>
    <dbReference type="NCBI Taxonomy" id="2743357"/>
    <lineage>
        <taxon>Bacteria</taxon>
        <taxon>Pseudomonadati</taxon>
        <taxon>Pseudomonadota</taxon>
        <taxon>Betaproteobacteria</taxon>
        <taxon>Burkholderiales</taxon>
        <taxon>Oxalobacteraceae</taxon>
        <taxon>Telluria group</taxon>
        <taxon>Rugamonas</taxon>
    </lineage>
</organism>
<reference evidence="2 3" key="1">
    <citation type="submission" date="2019-10" db="EMBL/GenBank/DDBJ databases">
        <title>Two novel species isolated from a subtropical stream in China.</title>
        <authorList>
            <person name="Lu H."/>
        </authorList>
    </citation>
    <scope>NUCLEOTIDE SEQUENCE [LARGE SCALE GENOMIC DNA]</scope>
    <source>
        <strain evidence="2 3">FT29W</strain>
    </source>
</reference>
<keyword evidence="1" id="KW-0472">Membrane</keyword>
<keyword evidence="3" id="KW-1185">Reference proteome</keyword>
<comment type="caution">
    <text evidence="2">The sequence shown here is derived from an EMBL/GenBank/DDBJ whole genome shotgun (WGS) entry which is preliminary data.</text>
</comment>
<dbReference type="RefSeq" id="WP_070359953.1">
    <property type="nucleotide sequence ID" value="NZ_WHUG01000001.1"/>
</dbReference>
<keyword evidence="1" id="KW-1133">Transmembrane helix</keyword>
<evidence type="ECO:0000256" key="1">
    <source>
        <dbReference type="SAM" id="Phobius"/>
    </source>
</evidence>